<feature type="region of interest" description="Disordered" evidence="1">
    <location>
        <begin position="448"/>
        <end position="546"/>
    </location>
</feature>
<proteinExistence type="predicted"/>
<dbReference type="PANTHER" id="PTHR34706">
    <property type="entry name" value="SLR1338 PROTEIN"/>
    <property type="match status" value="1"/>
</dbReference>
<feature type="compositionally biased region" description="Low complexity" evidence="1">
    <location>
        <begin position="107"/>
        <end position="137"/>
    </location>
</feature>
<evidence type="ECO:0000259" key="2">
    <source>
        <dbReference type="PROSITE" id="PS50234"/>
    </source>
</evidence>
<dbReference type="Gene3D" id="3.40.50.410">
    <property type="entry name" value="von Willebrand factor, type A domain"/>
    <property type="match status" value="1"/>
</dbReference>
<feature type="compositionally biased region" description="Pro residues" evidence="1">
    <location>
        <begin position="55"/>
        <end position="72"/>
    </location>
</feature>
<feature type="compositionally biased region" description="Pro residues" evidence="1">
    <location>
        <begin position="21"/>
        <end position="45"/>
    </location>
</feature>
<feature type="compositionally biased region" description="Gly residues" evidence="1">
    <location>
        <begin position="486"/>
        <end position="497"/>
    </location>
</feature>
<name>A0A6A6V8Y1_9PLEO</name>
<accession>A0A6A6V8Y1</accession>
<dbReference type="InterPro" id="IPR036465">
    <property type="entry name" value="vWFA_dom_sf"/>
</dbReference>
<dbReference type="AlphaFoldDB" id="A0A6A6V8Y1"/>
<gene>
    <name evidence="3" type="ORF">M011DRAFT_405097</name>
</gene>
<feature type="compositionally biased region" description="Polar residues" evidence="1">
    <location>
        <begin position="1"/>
        <end position="20"/>
    </location>
</feature>
<evidence type="ECO:0000313" key="4">
    <source>
        <dbReference type="Proteomes" id="UP000799440"/>
    </source>
</evidence>
<feature type="region of interest" description="Disordered" evidence="1">
    <location>
        <begin position="1"/>
        <end position="160"/>
    </location>
</feature>
<sequence>MAHYYANQQRQYAPNSYQQSPGPPPNDPRRPQYPPAPASHPPPLTPGGQQSGYNRPPPPPPPGQPQSGPYPPQAQYTPSQQPPYSPSPYGQPQNAYPPQPYSPQGPPSYGQQPYGQQQHQPAYGSQPAYGQPQQPAGTYGRPGAPPGQYGGPPPVQNSPADINAFKQLLISCIQEKKLQHFYPPGSRAIDDIANRAPDLINRYIQRCRVQKEVANDIVKLALYDIVLYIDDSGSMSFEENGSRIDDLKLILERAAFAATLFDTDGISLRFMNTDLSGARNPQGRPLQDGVVNEHDIKLVMDGVKFSGLTPMGTSLRKKVIDEIVLSKARAGQLRKPVLVITITDGQPAGEPQDAVTDTIRFAFDELRRMPQYGEGALAFEFAQVGNDQKARAFLSKLDEDPNIGRMIDCTSNFENEQEEMMRANPPVDLTPELWLIKLLLGAIDSSYDTKDEKTNRPSGASPSGYGASPGGYGAPPPQGYGPPPGQGYGGQPQHGYGGPPPQQHGGYGGPPPGQYPPQGQYQGGPPPQGYPGQGPQYGGPPPPPRY</sequence>
<organism evidence="3 4">
    <name type="scientific">Sporormia fimetaria CBS 119925</name>
    <dbReference type="NCBI Taxonomy" id="1340428"/>
    <lineage>
        <taxon>Eukaryota</taxon>
        <taxon>Fungi</taxon>
        <taxon>Dikarya</taxon>
        <taxon>Ascomycota</taxon>
        <taxon>Pezizomycotina</taxon>
        <taxon>Dothideomycetes</taxon>
        <taxon>Pleosporomycetidae</taxon>
        <taxon>Pleosporales</taxon>
        <taxon>Sporormiaceae</taxon>
        <taxon>Sporormia</taxon>
    </lineage>
</organism>
<dbReference type="PROSITE" id="PS50234">
    <property type="entry name" value="VWFA"/>
    <property type="match status" value="1"/>
</dbReference>
<feature type="compositionally biased region" description="Pro residues" evidence="1">
    <location>
        <begin position="95"/>
        <end position="106"/>
    </location>
</feature>
<dbReference type="SUPFAM" id="SSF53300">
    <property type="entry name" value="vWA-like"/>
    <property type="match status" value="1"/>
</dbReference>
<dbReference type="EMBL" id="MU006579">
    <property type="protein sequence ID" value="KAF2745990.1"/>
    <property type="molecule type" value="Genomic_DNA"/>
</dbReference>
<keyword evidence="4" id="KW-1185">Reference proteome</keyword>
<feature type="domain" description="VWFA" evidence="2">
    <location>
        <begin position="224"/>
        <end position="433"/>
    </location>
</feature>
<dbReference type="Proteomes" id="UP000799440">
    <property type="component" value="Unassembled WGS sequence"/>
</dbReference>
<feature type="compositionally biased region" description="Pro residues" evidence="1">
    <location>
        <begin position="474"/>
        <end position="485"/>
    </location>
</feature>
<evidence type="ECO:0000313" key="3">
    <source>
        <dbReference type="EMBL" id="KAF2745990.1"/>
    </source>
</evidence>
<reference evidence="3" key="1">
    <citation type="journal article" date="2020" name="Stud. Mycol.">
        <title>101 Dothideomycetes genomes: a test case for predicting lifestyles and emergence of pathogens.</title>
        <authorList>
            <person name="Haridas S."/>
            <person name="Albert R."/>
            <person name="Binder M."/>
            <person name="Bloem J."/>
            <person name="Labutti K."/>
            <person name="Salamov A."/>
            <person name="Andreopoulos B."/>
            <person name="Baker S."/>
            <person name="Barry K."/>
            <person name="Bills G."/>
            <person name="Bluhm B."/>
            <person name="Cannon C."/>
            <person name="Castanera R."/>
            <person name="Culley D."/>
            <person name="Daum C."/>
            <person name="Ezra D."/>
            <person name="Gonzalez J."/>
            <person name="Henrissat B."/>
            <person name="Kuo A."/>
            <person name="Liang C."/>
            <person name="Lipzen A."/>
            <person name="Lutzoni F."/>
            <person name="Magnuson J."/>
            <person name="Mondo S."/>
            <person name="Nolan M."/>
            <person name="Ohm R."/>
            <person name="Pangilinan J."/>
            <person name="Park H.-J."/>
            <person name="Ramirez L."/>
            <person name="Alfaro M."/>
            <person name="Sun H."/>
            <person name="Tritt A."/>
            <person name="Yoshinaga Y."/>
            <person name="Zwiers L.-H."/>
            <person name="Turgeon B."/>
            <person name="Goodwin S."/>
            <person name="Spatafora J."/>
            <person name="Crous P."/>
            <person name="Grigoriev I."/>
        </authorList>
    </citation>
    <scope>NUCLEOTIDE SEQUENCE</scope>
    <source>
        <strain evidence="3">CBS 119925</strain>
    </source>
</reference>
<dbReference type="InterPro" id="IPR002035">
    <property type="entry name" value="VWF_A"/>
</dbReference>
<protein>
    <recommendedName>
        <fullName evidence="2">VWFA domain-containing protein</fullName>
    </recommendedName>
</protein>
<dbReference type="OrthoDB" id="2142040at2759"/>
<feature type="compositionally biased region" description="Low complexity" evidence="1">
    <location>
        <begin position="457"/>
        <end position="466"/>
    </location>
</feature>
<dbReference type="PANTHER" id="PTHR34706:SF2">
    <property type="entry name" value="RFEF"/>
    <property type="match status" value="1"/>
</dbReference>
<evidence type="ECO:0000256" key="1">
    <source>
        <dbReference type="SAM" id="MobiDB-lite"/>
    </source>
</evidence>